<dbReference type="PANTHER" id="PTHR32196:SF63">
    <property type="entry name" value="INNER MEMBRANE ABC TRANSPORTER PERMEASE PROTEIN YJFF"/>
    <property type="match status" value="1"/>
</dbReference>
<dbReference type="Pfam" id="PF02653">
    <property type="entry name" value="BPD_transp_2"/>
    <property type="match status" value="1"/>
</dbReference>
<comment type="subcellular location">
    <subcellularLocation>
        <location evidence="1">Cell membrane</location>
        <topology evidence="1">Multi-pass membrane protein</topology>
    </subcellularLocation>
</comment>
<keyword evidence="5 6" id="KW-0472">Membrane</keyword>
<protein>
    <recommendedName>
        <fullName evidence="9">ABC transporter permease</fullName>
    </recommendedName>
</protein>
<dbReference type="GO" id="GO:0005886">
    <property type="term" value="C:plasma membrane"/>
    <property type="evidence" value="ECO:0007669"/>
    <property type="project" value="UniProtKB-SubCell"/>
</dbReference>
<accession>A0A2W5WVX3</accession>
<evidence type="ECO:0000256" key="2">
    <source>
        <dbReference type="ARBA" id="ARBA00022475"/>
    </source>
</evidence>
<dbReference type="CDD" id="cd06579">
    <property type="entry name" value="TM_PBP1_transp_AraH_like"/>
    <property type="match status" value="1"/>
</dbReference>
<dbReference type="InterPro" id="IPR001851">
    <property type="entry name" value="ABC_transp_permease"/>
</dbReference>
<evidence type="ECO:0000313" key="8">
    <source>
        <dbReference type="Proteomes" id="UP000248783"/>
    </source>
</evidence>
<evidence type="ECO:0000256" key="4">
    <source>
        <dbReference type="ARBA" id="ARBA00022989"/>
    </source>
</evidence>
<evidence type="ECO:0000256" key="6">
    <source>
        <dbReference type="SAM" id="Phobius"/>
    </source>
</evidence>
<gene>
    <name evidence="7" type="ORF">DNL40_02815</name>
</gene>
<organism evidence="7 8">
    <name type="scientific">Xylanimonas oleitrophica</name>
    <dbReference type="NCBI Taxonomy" id="2607479"/>
    <lineage>
        <taxon>Bacteria</taxon>
        <taxon>Bacillati</taxon>
        <taxon>Actinomycetota</taxon>
        <taxon>Actinomycetes</taxon>
        <taxon>Micrococcales</taxon>
        <taxon>Promicromonosporaceae</taxon>
        <taxon>Xylanimonas</taxon>
    </lineage>
</organism>
<name>A0A2W5WVX3_9MICO</name>
<keyword evidence="4 6" id="KW-1133">Transmembrane helix</keyword>
<evidence type="ECO:0000313" key="7">
    <source>
        <dbReference type="EMBL" id="PZR55320.1"/>
    </source>
</evidence>
<proteinExistence type="predicted"/>
<keyword evidence="2" id="KW-1003">Cell membrane</keyword>
<evidence type="ECO:0008006" key="9">
    <source>
        <dbReference type="Google" id="ProtNLM"/>
    </source>
</evidence>
<feature type="transmembrane region" description="Helical" evidence="6">
    <location>
        <begin position="130"/>
        <end position="150"/>
    </location>
</feature>
<evidence type="ECO:0000256" key="1">
    <source>
        <dbReference type="ARBA" id="ARBA00004651"/>
    </source>
</evidence>
<feature type="transmembrane region" description="Helical" evidence="6">
    <location>
        <begin position="103"/>
        <end position="123"/>
    </location>
</feature>
<dbReference type="Proteomes" id="UP000248783">
    <property type="component" value="Unassembled WGS sequence"/>
</dbReference>
<feature type="transmembrane region" description="Helical" evidence="6">
    <location>
        <begin position="245"/>
        <end position="266"/>
    </location>
</feature>
<feature type="transmembrane region" description="Helical" evidence="6">
    <location>
        <begin position="25"/>
        <end position="44"/>
    </location>
</feature>
<keyword evidence="8" id="KW-1185">Reference proteome</keyword>
<feature type="transmembrane region" description="Helical" evidence="6">
    <location>
        <begin position="298"/>
        <end position="318"/>
    </location>
</feature>
<evidence type="ECO:0000256" key="3">
    <source>
        <dbReference type="ARBA" id="ARBA00022692"/>
    </source>
</evidence>
<dbReference type="EMBL" id="QKWH01000001">
    <property type="protein sequence ID" value="PZR55320.1"/>
    <property type="molecule type" value="Genomic_DNA"/>
</dbReference>
<reference evidence="7 8" key="1">
    <citation type="submission" date="2018-06" db="EMBL/GenBank/DDBJ databases">
        <title>Whole genome sequencing of a novel hydrocarbon degrading bacterial strain, PW21 isolated from oil contaminated produced water sample.</title>
        <authorList>
            <person name="Nagkirti P."/>
            <person name="Shaikh A."/>
            <person name="Gowdaman V."/>
            <person name="Engineer A.E."/>
            <person name="Dagar S."/>
            <person name="Dhakephalkar P.K."/>
        </authorList>
    </citation>
    <scope>NUCLEOTIDE SEQUENCE [LARGE SCALE GENOMIC DNA]</scope>
    <source>
        <strain evidence="7 8">PW21</strain>
    </source>
</reference>
<comment type="caution">
    <text evidence="7">The sequence shown here is derived from an EMBL/GenBank/DDBJ whole genome shotgun (WGS) entry which is preliminary data.</text>
</comment>
<sequence>MSSAAGSLLPRVSTTSLRSVGSARFLWLVAALVVVVAAVALPAFRNPVSVGSLLASLTPILLIAVGQAVVVMYGGIDLSVGATAGLATVLVALSPVLPGGAPLALALVLAGGLVVGLLNAAGVVAGINPLLMTFAMSGVVQGVALLLQGTEGARIPGAVFDVLGASVGPVPLLAVVALVVLVATWLWVGQTRTGRVVQAAGYDRRTATRLGFPVRRTTFVVYAVSGLLSSVGGLAIVVRTYTADALVGSSAVIDSIATVLVAGIVITGGIGSVLSVLPAALIIAVVGQVITLTGTDSYYQTIFKGVLLVAAVGVYSLAGKKITVPWRLRQPAVARPADERSAS</sequence>
<dbReference type="RefSeq" id="WP_111249684.1">
    <property type="nucleotide sequence ID" value="NZ_QKWH01000001.1"/>
</dbReference>
<feature type="transmembrane region" description="Helical" evidence="6">
    <location>
        <begin position="273"/>
        <end position="292"/>
    </location>
</feature>
<dbReference type="GO" id="GO:0022857">
    <property type="term" value="F:transmembrane transporter activity"/>
    <property type="evidence" value="ECO:0007669"/>
    <property type="project" value="InterPro"/>
</dbReference>
<dbReference type="AlphaFoldDB" id="A0A2W5WVX3"/>
<feature type="transmembrane region" description="Helical" evidence="6">
    <location>
        <begin position="219"/>
        <end position="239"/>
    </location>
</feature>
<keyword evidence="3 6" id="KW-0812">Transmembrane</keyword>
<dbReference type="PANTHER" id="PTHR32196">
    <property type="entry name" value="ABC TRANSPORTER PERMEASE PROTEIN YPHD-RELATED-RELATED"/>
    <property type="match status" value="1"/>
</dbReference>
<feature type="transmembrane region" description="Helical" evidence="6">
    <location>
        <begin position="170"/>
        <end position="188"/>
    </location>
</feature>
<feature type="transmembrane region" description="Helical" evidence="6">
    <location>
        <begin position="50"/>
        <end position="71"/>
    </location>
</feature>
<evidence type="ECO:0000256" key="5">
    <source>
        <dbReference type="ARBA" id="ARBA00023136"/>
    </source>
</evidence>